<organism evidence="9 10">
    <name type="scientific">Bdellovibrio bacteriovorus</name>
    <dbReference type="NCBI Taxonomy" id="959"/>
    <lineage>
        <taxon>Bacteria</taxon>
        <taxon>Pseudomonadati</taxon>
        <taxon>Bdellovibrionota</taxon>
        <taxon>Bdellovibrionia</taxon>
        <taxon>Bdellovibrionales</taxon>
        <taxon>Pseudobdellovibrionaceae</taxon>
        <taxon>Bdellovibrio</taxon>
    </lineage>
</organism>
<dbReference type="GO" id="GO:0006099">
    <property type="term" value="P:tricarboxylic acid cycle"/>
    <property type="evidence" value="ECO:0007669"/>
    <property type="project" value="UniProtKB-UniPathway"/>
</dbReference>
<comment type="catalytic activity">
    <reaction evidence="6">
        <text>oxaloacetate + acetyl-CoA + H2O = citrate + CoA + H(+)</text>
        <dbReference type="Rhea" id="RHEA:16845"/>
        <dbReference type="ChEBI" id="CHEBI:15377"/>
        <dbReference type="ChEBI" id="CHEBI:15378"/>
        <dbReference type="ChEBI" id="CHEBI:16452"/>
        <dbReference type="ChEBI" id="CHEBI:16947"/>
        <dbReference type="ChEBI" id="CHEBI:57287"/>
        <dbReference type="ChEBI" id="CHEBI:57288"/>
        <dbReference type="EC" id="2.3.3.16"/>
    </reaction>
</comment>
<evidence type="ECO:0000256" key="2">
    <source>
        <dbReference type="ARBA" id="ARBA00010566"/>
    </source>
</evidence>
<evidence type="ECO:0000256" key="7">
    <source>
        <dbReference type="PIRNR" id="PIRNR001369"/>
    </source>
</evidence>
<dbReference type="SUPFAM" id="SSF48256">
    <property type="entry name" value="Citrate synthase"/>
    <property type="match status" value="1"/>
</dbReference>
<dbReference type="NCBIfam" id="TIGR01800">
    <property type="entry name" value="cit_synth_II"/>
    <property type="match status" value="1"/>
</dbReference>
<dbReference type="InterPro" id="IPR016143">
    <property type="entry name" value="Citrate_synth-like_sm_a-sub"/>
</dbReference>
<sequence length="379" mass="41727">MAEVNIYEGALDKGLEGVVACTTKVSFIVGDSLNFRGYTIDDLAANSTFEEVTYLLWNDKLPNAQELAAFSTQLRNEMALSPDFIKVLKAIPTNVHPMGWLRTAVSLMAHWDSDANDNGAEANLRKSVRLTAKMGTLLCAFDAIRKGKEPVAPKADKSMAWNMMYMLGGGAEPKAEHVKVMDTCLILHADHELNCSAFATRVTASSLSDLHSAIVSAIGALKGPLHGGANEQVILMLQKIGTMEKAQQFVKDALAAKEKVMGIGHRVYKNGDPRARILRGMSDKLTKDAGIHHMYEMSTLIDDTMFNEKGLMPNVDFYSATVYFSMGIPTDLFTPIFAASRISGWCAHAFEQYANNRIYRPRGKWAGKEGLKWTPANQR</sequence>
<name>A0A1Z3NBN3_BDEBC</name>
<dbReference type="Gene3D" id="1.10.580.10">
    <property type="entry name" value="Citrate Synthase, domain 1"/>
    <property type="match status" value="1"/>
</dbReference>
<evidence type="ECO:0000256" key="1">
    <source>
        <dbReference type="ARBA" id="ARBA00004751"/>
    </source>
</evidence>
<dbReference type="GO" id="GO:0050440">
    <property type="term" value="F:2-methylcitrate synthase activity"/>
    <property type="evidence" value="ECO:0007669"/>
    <property type="project" value="UniProtKB-EC"/>
</dbReference>
<feature type="active site" evidence="8">
    <location>
        <position position="265"/>
    </location>
</feature>
<accession>A0A1Z3NBN3</accession>
<comment type="pathway">
    <text evidence="1">Carbohydrate metabolism; tricarboxylic acid cycle; isocitrate from oxaloacetate: step 1/2.</text>
</comment>
<evidence type="ECO:0000256" key="6">
    <source>
        <dbReference type="ARBA" id="ARBA00049288"/>
    </source>
</evidence>
<dbReference type="OrthoDB" id="5288391at2"/>
<evidence type="ECO:0000256" key="5">
    <source>
        <dbReference type="ARBA" id="ARBA00049052"/>
    </source>
</evidence>
<dbReference type="GO" id="GO:0036440">
    <property type="term" value="F:citrate synthase activity"/>
    <property type="evidence" value="ECO:0007669"/>
    <property type="project" value="UniProtKB-EC"/>
</dbReference>
<comment type="similarity">
    <text evidence="2 7">Belongs to the citrate synthase family.</text>
</comment>
<proteinExistence type="inferred from homology"/>
<comment type="catalytic activity">
    <reaction evidence="5">
        <text>propanoyl-CoA + oxaloacetate + H2O = (2S,3S)-2-methylcitrate + CoA + H(+)</text>
        <dbReference type="Rhea" id="RHEA:23780"/>
        <dbReference type="ChEBI" id="CHEBI:15377"/>
        <dbReference type="ChEBI" id="CHEBI:15378"/>
        <dbReference type="ChEBI" id="CHEBI:16452"/>
        <dbReference type="ChEBI" id="CHEBI:57287"/>
        <dbReference type="ChEBI" id="CHEBI:57392"/>
        <dbReference type="ChEBI" id="CHEBI:58853"/>
        <dbReference type="EC" id="2.3.3.5"/>
    </reaction>
</comment>
<dbReference type="UniPathway" id="UPA00223">
    <property type="reaction ID" value="UER00717"/>
</dbReference>
<dbReference type="Pfam" id="PF00285">
    <property type="entry name" value="Citrate_synt"/>
    <property type="match status" value="1"/>
</dbReference>
<dbReference type="FunFam" id="1.10.230.10:FF:000003">
    <property type="entry name" value="Citrate synthase"/>
    <property type="match status" value="1"/>
</dbReference>
<evidence type="ECO:0000313" key="9">
    <source>
        <dbReference type="EMBL" id="ASD64882.1"/>
    </source>
</evidence>
<reference evidence="9 10" key="1">
    <citation type="submission" date="2017-04" db="EMBL/GenBank/DDBJ databases">
        <title>Whole genome sequence of Bdellovibrio bacteriovorus strain SSB218315.</title>
        <authorList>
            <person name="Oyedara O."/>
            <person name="Rodriguez-Perez M.A."/>
        </authorList>
    </citation>
    <scope>NUCLEOTIDE SEQUENCE [LARGE SCALE GENOMIC DNA]</scope>
    <source>
        <strain evidence="9 10">SSB218315</strain>
    </source>
</reference>
<dbReference type="InterPro" id="IPR011278">
    <property type="entry name" value="2-MeCitrate/Citrate_synth_II"/>
</dbReference>
<dbReference type="KEGG" id="bbac:EP01_17150"/>
<dbReference type="RefSeq" id="WP_011163135.1">
    <property type="nucleotide sequence ID" value="NZ_AP029059.1"/>
</dbReference>
<protein>
    <recommendedName>
        <fullName evidence="7">Citrate synthase</fullName>
    </recommendedName>
</protein>
<dbReference type="CDD" id="cd06110">
    <property type="entry name" value="BSuCS-II_like"/>
    <property type="match status" value="1"/>
</dbReference>
<evidence type="ECO:0000256" key="8">
    <source>
        <dbReference type="PIRSR" id="PIRSR001369-1"/>
    </source>
</evidence>
<dbReference type="PRINTS" id="PR00143">
    <property type="entry name" value="CITRTSNTHASE"/>
</dbReference>
<evidence type="ECO:0000256" key="3">
    <source>
        <dbReference type="ARBA" id="ARBA00022532"/>
    </source>
</evidence>
<dbReference type="GO" id="GO:0005975">
    <property type="term" value="P:carbohydrate metabolic process"/>
    <property type="evidence" value="ECO:0007669"/>
    <property type="project" value="TreeGrafter"/>
</dbReference>
<dbReference type="PANTHER" id="PTHR11739">
    <property type="entry name" value="CITRATE SYNTHASE"/>
    <property type="match status" value="1"/>
</dbReference>
<dbReference type="GeneID" id="93011662"/>
<dbReference type="PIRSF" id="PIRSF001369">
    <property type="entry name" value="Citrate_synth"/>
    <property type="match status" value="1"/>
</dbReference>
<dbReference type="InterPro" id="IPR024176">
    <property type="entry name" value="Citrate_synthase_bac-typ"/>
</dbReference>
<keyword evidence="3" id="KW-0816">Tricarboxylic acid cycle</keyword>
<dbReference type="InterPro" id="IPR002020">
    <property type="entry name" value="Citrate_synthase"/>
</dbReference>
<dbReference type="Gene3D" id="1.10.230.10">
    <property type="entry name" value="Cytochrome P450-Terp, domain 2"/>
    <property type="match status" value="1"/>
</dbReference>
<evidence type="ECO:0000256" key="4">
    <source>
        <dbReference type="ARBA" id="ARBA00022679"/>
    </source>
</evidence>
<dbReference type="InterPro" id="IPR036969">
    <property type="entry name" value="Citrate_synthase_sf"/>
</dbReference>
<dbReference type="GO" id="GO:0005829">
    <property type="term" value="C:cytosol"/>
    <property type="evidence" value="ECO:0007669"/>
    <property type="project" value="TreeGrafter"/>
</dbReference>
<dbReference type="AlphaFoldDB" id="A0A1Z3NBN3"/>
<dbReference type="PANTHER" id="PTHR11739:SF4">
    <property type="entry name" value="CITRATE SYNTHASE, PEROXISOMAL"/>
    <property type="match status" value="1"/>
</dbReference>
<gene>
    <name evidence="9" type="ORF">B9G79_15575</name>
</gene>
<dbReference type="Proteomes" id="UP000197003">
    <property type="component" value="Chromosome"/>
</dbReference>
<feature type="active site" evidence="8">
    <location>
        <position position="316"/>
    </location>
</feature>
<dbReference type="OMA" id="NEAAMDM"/>
<dbReference type="EMBL" id="CP020946">
    <property type="protein sequence ID" value="ASD64882.1"/>
    <property type="molecule type" value="Genomic_DNA"/>
</dbReference>
<keyword evidence="4 7" id="KW-0808">Transferase</keyword>
<dbReference type="InterPro" id="IPR016142">
    <property type="entry name" value="Citrate_synth-like_lrg_a-sub"/>
</dbReference>
<evidence type="ECO:0000313" key="10">
    <source>
        <dbReference type="Proteomes" id="UP000197003"/>
    </source>
</evidence>